<evidence type="ECO:0000256" key="3">
    <source>
        <dbReference type="ARBA" id="ARBA00022525"/>
    </source>
</evidence>
<evidence type="ECO:0000256" key="2">
    <source>
        <dbReference type="ARBA" id="ARBA00005669"/>
    </source>
</evidence>
<feature type="chain" id="PRO_5021227285" evidence="6">
    <location>
        <begin position="31"/>
        <end position="301"/>
    </location>
</feature>
<keyword evidence="8" id="KW-1185">Reference proteome</keyword>
<evidence type="ECO:0000256" key="4">
    <source>
        <dbReference type="ARBA" id="ARBA00022729"/>
    </source>
</evidence>
<evidence type="ECO:0000256" key="5">
    <source>
        <dbReference type="ARBA" id="ARBA00023157"/>
    </source>
</evidence>
<keyword evidence="3" id="KW-0964">Secreted</keyword>
<dbReference type="GO" id="GO:0005179">
    <property type="term" value="F:hormone activity"/>
    <property type="evidence" value="ECO:0007669"/>
    <property type="project" value="TreeGrafter"/>
</dbReference>
<gene>
    <name evidence="7" type="primary">metrnl_1</name>
    <name evidence="7" type="ORF">AVEN_65508_1</name>
</gene>
<sequence>MELYCVQEARHRPFVILVFLFFVLWRLVSAAPTSNLPRRISDECDWFGSGLEDSPSPSTGVQSVYLRCREGKVRWEYPRGALRIVLRIGHFHKDFQGCLKVSANSSGASLYLEGHKKLHLLYRNNSPVNGQHCFRSVGGHVALFLEAHAPSELLKKELFELMYDLEPIQPKSFSECRPCTDREMIYAFCTSDFVARGSIFSLHQNELFQRTELTVAASGIIRDSEPRVFSEGLSPLSNRTVWMGVVHRPQHCGTKAGSGEFVFFGRWRLGDPILRCAPRWTDWKKVRRKAAFSENVDCVLE</sequence>
<evidence type="ECO:0000256" key="6">
    <source>
        <dbReference type="SAM" id="SignalP"/>
    </source>
</evidence>
<feature type="signal peptide" evidence="6">
    <location>
        <begin position="1"/>
        <end position="30"/>
    </location>
</feature>
<dbReference type="PANTHER" id="PTHR28593">
    <property type="entry name" value="METEORIN-LIKE PROTEIN"/>
    <property type="match status" value="1"/>
</dbReference>
<reference evidence="7 8" key="1">
    <citation type="journal article" date="2019" name="Sci. Rep.">
        <title>Orb-weaving spider Araneus ventricosus genome elucidates the spidroin gene catalogue.</title>
        <authorList>
            <person name="Kono N."/>
            <person name="Nakamura H."/>
            <person name="Ohtoshi R."/>
            <person name="Moran D.A.P."/>
            <person name="Shinohara A."/>
            <person name="Yoshida Y."/>
            <person name="Fujiwara M."/>
            <person name="Mori M."/>
            <person name="Tomita M."/>
            <person name="Arakawa K."/>
        </authorList>
    </citation>
    <scope>NUCLEOTIDE SEQUENCE [LARGE SCALE GENOMIC DNA]</scope>
</reference>
<comment type="caution">
    <text evidence="7">The sequence shown here is derived from an EMBL/GenBank/DDBJ whole genome shotgun (WGS) entry which is preliminary data.</text>
</comment>
<keyword evidence="5" id="KW-1015">Disulfide bond</keyword>
<dbReference type="PANTHER" id="PTHR28593:SF3">
    <property type="entry name" value="METEORIN-LIKE PROTEIN"/>
    <property type="match status" value="1"/>
</dbReference>
<evidence type="ECO:0000313" key="7">
    <source>
        <dbReference type="EMBL" id="GBM39476.1"/>
    </source>
</evidence>
<name>A0A4Y2FG53_ARAVE</name>
<accession>A0A4Y2FG53</accession>
<evidence type="ECO:0000313" key="8">
    <source>
        <dbReference type="Proteomes" id="UP000499080"/>
    </source>
</evidence>
<keyword evidence="4 6" id="KW-0732">Signal</keyword>
<comment type="similarity">
    <text evidence="2">Belongs to the meteorin family.</text>
</comment>
<protein>
    <submittedName>
        <fullName evidence="7">Meteorin-like protein</fullName>
    </submittedName>
</protein>
<dbReference type="AlphaFoldDB" id="A0A4Y2FG53"/>
<evidence type="ECO:0000256" key="1">
    <source>
        <dbReference type="ARBA" id="ARBA00004613"/>
    </source>
</evidence>
<dbReference type="InterPro" id="IPR051998">
    <property type="entry name" value="Meteorin-like"/>
</dbReference>
<proteinExistence type="inferred from homology"/>
<dbReference type="EMBL" id="BGPR01000898">
    <property type="protein sequence ID" value="GBM39476.1"/>
    <property type="molecule type" value="Genomic_DNA"/>
</dbReference>
<dbReference type="GO" id="GO:0005615">
    <property type="term" value="C:extracellular space"/>
    <property type="evidence" value="ECO:0007669"/>
    <property type="project" value="TreeGrafter"/>
</dbReference>
<dbReference type="Proteomes" id="UP000499080">
    <property type="component" value="Unassembled WGS sequence"/>
</dbReference>
<comment type="subcellular location">
    <subcellularLocation>
        <location evidence="1">Secreted</location>
    </subcellularLocation>
</comment>
<organism evidence="7 8">
    <name type="scientific">Araneus ventricosus</name>
    <name type="common">Orbweaver spider</name>
    <name type="synonym">Epeira ventricosa</name>
    <dbReference type="NCBI Taxonomy" id="182803"/>
    <lineage>
        <taxon>Eukaryota</taxon>
        <taxon>Metazoa</taxon>
        <taxon>Ecdysozoa</taxon>
        <taxon>Arthropoda</taxon>
        <taxon>Chelicerata</taxon>
        <taxon>Arachnida</taxon>
        <taxon>Araneae</taxon>
        <taxon>Araneomorphae</taxon>
        <taxon>Entelegynae</taxon>
        <taxon>Araneoidea</taxon>
        <taxon>Araneidae</taxon>
        <taxon>Araneus</taxon>
    </lineage>
</organism>
<dbReference type="OrthoDB" id="6092325at2759"/>